<name>A0A9N7NH84_STRHE</name>
<keyword evidence="1" id="KW-0805">Transcription regulation</keyword>
<evidence type="ECO:0000256" key="2">
    <source>
        <dbReference type="ARBA" id="ARBA00023125"/>
    </source>
</evidence>
<dbReference type="Gene3D" id="2.170.150.80">
    <property type="entry name" value="NAC domain"/>
    <property type="match status" value="1"/>
</dbReference>
<gene>
    <name evidence="6" type="ORF">SHERM_27098</name>
</gene>
<proteinExistence type="predicted"/>
<sequence length="343" mass="39831">MRRSWTRADIPSGHHFLPSDEELIKFYLLPWSKGLPLPIKDLIVERDVYGETADPRVVFGNPDDPGWYVAGDEDFKKGKRVMYVLTKLFKIKTRCSRRAGGGTWSGQTTPREIYDDENGNRVIGHMRMFSFEVDGRQAKKEGAKAGHWIMHEYSLALDSLTDDEVKHKDHVLCKISWTRHDPRDEHRVVLEDNVHKKQKKAIGEPRDEHRVVLEENVHKKQKKEIVERRDEHRVVLEENVHKKQKKAIVEPRDEHRVVLGENVHEIQKKAIGEPRDEHRVVLGENVHEIQKKAIGIDYLDANSSLQPMLPDFPVSSPSCAFDYGDYELTQEDLTILNNFIWST</sequence>
<dbReference type="AlphaFoldDB" id="A0A9N7NH84"/>
<dbReference type="PROSITE" id="PS51005">
    <property type="entry name" value="NAC"/>
    <property type="match status" value="1"/>
</dbReference>
<keyword evidence="7" id="KW-1185">Reference proteome</keyword>
<dbReference type="PANTHER" id="PTHR31719">
    <property type="entry name" value="NAC TRANSCRIPTION FACTOR 56"/>
    <property type="match status" value="1"/>
</dbReference>
<evidence type="ECO:0000256" key="3">
    <source>
        <dbReference type="ARBA" id="ARBA00023163"/>
    </source>
</evidence>
<evidence type="ECO:0000313" key="6">
    <source>
        <dbReference type="EMBL" id="CAA0831786.1"/>
    </source>
</evidence>
<dbReference type="SUPFAM" id="SSF101941">
    <property type="entry name" value="NAC domain"/>
    <property type="match status" value="1"/>
</dbReference>
<evidence type="ECO:0000259" key="5">
    <source>
        <dbReference type="PROSITE" id="PS51005"/>
    </source>
</evidence>
<evidence type="ECO:0000256" key="4">
    <source>
        <dbReference type="ARBA" id="ARBA00023242"/>
    </source>
</evidence>
<dbReference type="GO" id="GO:0003677">
    <property type="term" value="F:DNA binding"/>
    <property type="evidence" value="ECO:0007669"/>
    <property type="project" value="UniProtKB-KW"/>
</dbReference>
<dbReference type="OrthoDB" id="1622899at2759"/>
<protein>
    <recommendedName>
        <fullName evidence="5">NAC domain-containing protein</fullName>
    </recommendedName>
</protein>
<dbReference type="InterPro" id="IPR003441">
    <property type="entry name" value="NAC-dom"/>
</dbReference>
<organism evidence="6 7">
    <name type="scientific">Striga hermonthica</name>
    <name type="common">Purple witchweed</name>
    <name type="synonym">Buchnera hermonthica</name>
    <dbReference type="NCBI Taxonomy" id="68872"/>
    <lineage>
        <taxon>Eukaryota</taxon>
        <taxon>Viridiplantae</taxon>
        <taxon>Streptophyta</taxon>
        <taxon>Embryophyta</taxon>
        <taxon>Tracheophyta</taxon>
        <taxon>Spermatophyta</taxon>
        <taxon>Magnoliopsida</taxon>
        <taxon>eudicotyledons</taxon>
        <taxon>Gunneridae</taxon>
        <taxon>Pentapetalae</taxon>
        <taxon>asterids</taxon>
        <taxon>lamiids</taxon>
        <taxon>Lamiales</taxon>
        <taxon>Orobanchaceae</taxon>
        <taxon>Buchnereae</taxon>
        <taxon>Striga</taxon>
    </lineage>
</organism>
<keyword evidence="2" id="KW-0238">DNA-binding</keyword>
<feature type="domain" description="NAC" evidence="5">
    <location>
        <begin position="10"/>
        <end position="178"/>
    </location>
</feature>
<dbReference type="PANTHER" id="PTHR31719:SF43">
    <property type="entry name" value="NAC TRANSCRIPTION FACTOR 56"/>
    <property type="match status" value="1"/>
</dbReference>
<keyword evidence="4" id="KW-0539">Nucleus</keyword>
<accession>A0A9N7NH84</accession>
<reference evidence="6" key="1">
    <citation type="submission" date="2019-12" db="EMBL/GenBank/DDBJ databases">
        <authorList>
            <person name="Scholes J."/>
        </authorList>
    </citation>
    <scope>NUCLEOTIDE SEQUENCE</scope>
</reference>
<evidence type="ECO:0000256" key="1">
    <source>
        <dbReference type="ARBA" id="ARBA00023015"/>
    </source>
</evidence>
<dbReference type="Proteomes" id="UP001153555">
    <property type="component" value="Unassembled WGS sequence"/>
</dbReference>
<dbReference type="Pfam" id="PF02365">
    <property type="entry name" value="NAM"/>
    <property type="match status" value="1"/>
</dbReference>
<keyword evidence="3" id="KW-0804">Transcription</keyword>
<comment type="caution">
    <text evidence="6">The sequence shown here is derived from an EMBL/GenBank/DDBJ whole genome shotgun (WGS) entry which is preliminary data.</text>
</comment>
<dbReference type="GO" id="GO:0006355">
    <property type="term" value="P:regulation of DNA-templated transcription"/>
    <property type="evidence" value="ECO:0007669"/>
    <property type="project" value="InterPro"/>
</dbReference>
<dbReference type="InterPro" id="IPR036093">
    <property type="entry name" value="NAC_dom_sf"/>
</dbReference>
<evidence type="ECO:0000313" key="7">
    <source>
        <dbReference type="Proteomes" id="UP001153555"/>
    </source>
</evidence>
<dbReference type="EMBL" id="CACSLK010027833">
    <property type="protein sequence ID" value="CAA0831786.1"/>
    <property type="molecule type" value="Genomic_DNA"/>
</dbReference>